<dbReference type="EMBL" id="JBHTEY010000004">
    <property type="protein sequence ID" value="MFC7618226.1"/>
    <property type="molecule type" value="Genomic_DNA"/>
</dbReference>
<reference evidence="2" key="1">
    <citation type="journal article" date="2019" name="Int. J. Syst. Evol. Microbiol.">
        <title>The Global Catalogue of Microorganisms (GCM) 10K type strain sequencing project: providing services to taxonomists for standard genome sequencing and annotation.</title>
        <authorList>
            <consortium name="The Broad Institute Genomics Platform"/>
            <consortium name="The Broad Institute Genome Sequencing Center for Infectious Disease"/>
            <person name="Wu L."/>
            <person name="Ma J."/>
        </authorList>
    </citation>
    <scope>NUCLEOTIDE SEQUENCE [LARGE SCALE GENOMIC DNA]</scope>
    <source>
        <strain evidence="2">JCM 17695</strain>
    </source>
</reference>
<proteinExistence type="predicted"/>
<dbReference type="Proteomes" id="UP001596512">
    <property type="component" value="Unassembled WGS sequence"/>
</dbReference>
<keyword evidence="2" id="KW-1185">Reference proteome</keyword>
<protein>
    <submittedName>
        <fullName evidence="1">Uncharacterized protein</fullName>
    </submittedName>
</protein>
<name>A0ABW2TXN5_9PSEU</name>
<organism evidence="1 2">
    <name type="scientific">Actinokineospora soli</name>
    <dbReference type="NCBI Taxonomy" id="1048753"/>
    <lineage>
        <taxon>Bacteria</taxon>
        <taxon>Bacillati</taxon>
        <taxon>Actinomycetota</taxon>
        <taxon>Actinomycetes</taxon>
        <taxon>Pseudonocardiales</taxon>
        <taxon>Pseudonocardiaceae</taxon>
        <taxon>Actinokineospora</taxon>
    </lineage>
</organism>
<gene>
    <name evidence="1" type="ORF">ACFQV2_37450</name>
</gene>
<evidence type="ECO:0000313" key="2">
    <source>
        <dbReference type="Proteomes" id="UP001596512"/>
    </source>
</evidence>
<comment type="caution">
    <text evidence="1">The sequence shown here is derived from an EMBL/GenBank/DDBJ whole genome shotgun (WGS) entry which is preliminary data.</text>
</comment>
<sequence length="79" mass="7996">MISLDQPRPPGSAALLVRVGGDHGAPAEACLAGTGITAEQLADPEHAVPRASNSGSSATCGPRCPTTSRWAWKRAASTT</sequence>
<accession>A0ABW2TXN5</accession>
<evidence type="ECO:0000313" key="1">
    <source>
        <dbReference type="EMBL" id="MFC7618226.1"/>
    </source>
</evidence>